<keyword evidence="1" id="KW-0472">Membrane</keyword>
<dbReference type="InterPro" id="IPR048028">
    <property type="entry name" value="Psb34-like"/>
</dbReference>
<dbReference type="Pfam" id="PF26394">
    <property type="entry name" value="Psb34"/>
    <property type="match status" value="1"/>
</dbReference>
<dbReference type="EMBL" id="AGIZ01000004">
    <property type="protein sequence ID" value="EHC15994.1"/>
    <property type="molecule type" value="Genomic_DNA"/>
</dbReference>
<feature type="transmembrane region" description="Helical" evidence="1">
    <location>
        <begin position="65"/>
        <end position="88"/>
    </location>
</feature>
<gene>
    <name evidence="2" type="ORF">FJSC11DRAFT_1417</name>
</gene>
<keyword evidence="3" id="KW-1185">Reference proteome</keyword>
<dbReference type="SUPFAM" id="SSF103511">
    <property type="entry name" value="Chlorophyll a-b binding protein"/>
    <property type="match status" value="1"/>
</dbReference>
<organism evidence="2 3">
    <name type="scientific">Fischerella thermalis JSC-11</name>
    <dbReference type="NCBI Taxonomy" id="741277"/>
    <lineage>
        <taxon>Bacteria</taxon>
        <taxon>Bacillati</taxon>
        <taxon>Cyanobacteriota</taxon>
        <taxon>Cyanophyceae</taxon>
        <taxon>Nostocales</taxon>
        <taxon>Hapalosiphonaceae</taxon>
        <taxon>Fischerella</taxon>
    </lineage>
</organism>
<protein>
    <recommendedName>
        <fullName evidence="4">High light inducible protein</fullName>
    </recommendedName>
</protein>
<accession>G6FRC0</accession>
<evidence type="ECO:0008006" key="4">
    <source>
        <dbReference type="Google" id="ProtNLM"/>
    </source>
</evidence>
<evidence type="ECO:0000256" key="1">
    <source>
        <dbReference type="SAM" id="Phobius"/>
    </source>
</evidence>
<dbReference type="AlphaFoldDB" id="G6FRC0"/>
<name>G6FRC0_9CYAN</name>
<keyword evidence="1" id="KW-1133">Transmembrane helix</keyword>
<keyword evidence="1" id="KW-0812">Transmembrane</keyword>
<comment type="caution">
    <text evidence="2">The sequence shown here is derived from an EMBL/GenBank/DDBJ whole genome shotgun (WGS) entry which is preliminary data.</text>
</comment>
<evidence type="ECO:0000313" key="2">
    <source>
        <dbReference type="EMBL" id="EHC15994.1"/>
    </source>
</evidence>
<evidence type="ECO:0000313" key="3">
    <source>
        <dbReference type="Proteomes" id="UP000004344"/>
    </source>
</evidence>
<reference evidence="2 3" key="1">
    <citation type="submission" date="2011-09" db="EMBL/GenBank/DDBJ databases">
        <title>The draft genome of Fischerella sp. JSC-11.</title>
        <authorList>
            <consortium name="US DOE Joint Genome Institute (JGI-PGF)"/>
            <person name="Lucas S."/>
            <person name="Han J."/>
            <person name="Lapidus A."/>
            <person name="Cheng J.-F."/>
            <person name="Goodwin L."/>
            <person name="Pitluck S."/>
            <person name="Peters L."/>
            <person name="Land M.L."/>
            <person name="Hauser L."/>
            <person name="Sarkisova S."/>
            <person name="Bryant D.A."/>
            <person name="Brown I."/>
            <person name="Woyke T.J."/>
        </authorList>
    </citation>
    <scope>NUCLEOTIDE SEQUENCE [LARGE SCALE GENOMIC DNA]</scope>
    <source>
        <strain evidence="2 3">JSC-11</strain>
    </source>
</reference>
<dbReference type="Proteomes" id="UP000004344">
    <property type="component" value="Unassembled WGS sequence"/>
</dbReference>
<proteinExistence type="predicted"/>
<dbReference type="Gene3D" id="1.10.3460.10">
    <property type="entry name" value="Chlorophyll a/b binding protein domain"/>
    <property type="match status" value="1"/>
</dbReference>
<sequence>MLQKMLTLSYTCLQQSNREGNIMVKGFTINERGQLNNYALEPKVYVEETPRTGFTEYAEKLNGRLAMIGFVSLIALEVFTGHGIIGWLTNL</sequence>